<dbReference type="InterPro" id="IPR051566">
    <property type="entry name" value="CNKSR"/>
</dbReference>
<proteinExistence type="inferred from homology"/>
<evidence type="ECO:0000259" key="3">
    <source>
        <dbReference type="PROSITE" id="PS50105"/>
    </source>
</evidence>
<evidence type="ECO:0000256" key="1">
    <source>
        <dbReference type="ARBA" id="ARBA00009498"/>
    </source>
</evidence>
<dbReference type="Proteomes" id="UP000549394">
    <property type="component" value="Unassembled WGS sequence"/>
</dbReference>
<dbReference type="InterPro" id="IPR017874">
    <property type="entry name" value="CRIC_domain"/>
</dbReference>
<dbReference type="SUPFAM" id="SSF50156">
    <property type="entry name" value="PDZ domain-like"/>
    <property type="match status" value="1"/>
</dbReference>
<feature type="domain" description="PDZ" evidence="4">
    <location>
        <begin position="247"/>
        <end position="328"/>
    </location>
</feature>
<feature type="compositionally biased region" description="Polar residues" evidence="2">
    <location>
        <begin position="409"/>
        <end position="441"/>
    </location>
</feature>
<accession>A0A7I8VQ64</accession>
<gene>
    <name evidence="6" type="ORF">DGYR_LOCUS6125</name>
</gene>
<feature type="domain" description="CRIC" evidence="5">
    <location>
        <begin position="120"/>
        <end position="211"/>
    </location>
</feature>
<sequence length="479" mass="53674">MSIIQTNISSWTPYEVGEWLKGLEDFIRPYVKTFITNNVNGKKLLDLTHADLRNLKLEKIGHQELIIQAIQLLNSLQYDLNQENIQHLAFKLRCKSLSLQNEVKIRTAEKTLLIESELQNGGRVDSPSLPRSYNKHHKRRDDQKKGDFEKIKLAIPVLSAISDIVEAIKVLINWLDRSPFDSMEEFVRKRRKICTLGIELITAARGDNGGFTQSYLESNLGELVANCDEIIRDFNDPLVTMGPSLEVATVRKQQDQQLGIHIQSTHYGTHMIEDVKDNSPAKLSGKLEFGDELIQVNRQTIVGWSLPKLVELLQNQQENKEIHLTVKKRPKLPSSRSVKNSRSGRIKMCGTLPSRTSSIRPSSSSQSPGSGIEDTKDDHDNDEVFDSDAPLPSVMSLSAIEKQRRATVSGGSPTNQRPSNGSEASTDSSPDGALQLSSSPTKKLHNKKNSDYFLEADGGSPRLLRVQKLYSTRRTNNEG</sequence>
<evidence type="ECO:0000256" key="2">
    <source>
        <dbReference type="SAM" id="MobiDB-lite"/>
    </source>
</evidence>
<dbReference type="InterPro" id="IPR013761">
    <property type="entry name" value="SAM/pointed_sf"/>
</dbReference>
<dbReference type="Gene3D" id="2.30.42.10">
    <property type="match status" value="1"/>
</dbReference>
<name>A0A7I8VQ64_9ANNE</name>
<organism evidence="6 7">
    <name type="scientific">Dimorphilus gyrociliatus</name>
    <dbReference type="NCBI Taxonomy" id="2664684"/>
    <lineage>
        <taxon>Eukaryota</taxon>
        <taxon>Metazoa</taxon>
        <taxon>Spiralia</taxon>
        <taxon>Lophotrochozoa</taxon>
        <taxon>Annelida</taxon>
        <taxon>Polychaeta</taxon>
        <taxon>Polychaeta incertae sedis</taxon>
        <taxon>Dinophilidae</taxon>
        <taxon>Dimorphilus</taxon>
    </lineage>
</organism>
<evidence type="ECO:0000313" key="6">
    <source>
        <dbReference type="EMBL" id="CAD5117614.1"/>
    </source>
</evidence>
<dbReference type="InterPro" id="IPR036034">
    <property type="entry name" value="PDZ_sf"/>
</dbReference>
<dbReference type="PROSITE" id="PS50105">
    <property type="entry name" value="SAM_DOMAIN"/>
    <property type="match status" value="1"/>
</dbReference>
<evidence type="ECO:0000259" key="4">
    <source>
        <dbReference type="PROSITE" id="PS50106"/>
    </source>
</evidence>
<feature type="compositionally biased region" description="Low complexity" evidence="2">
    <location>
        <begin position="354"/>
        <end position="372"/>
    </location>
</feature>
<dbReference type="Pfam" id="PF00595">
    <property type="entry name" value="PDZ"/>
    <property type="match status" value="1"/>
</dbReference>
<dbReference type="Pfam" id="PF10534">
    <property type="entry name" value="CRIC_ras_sig"/>
    <property type="match status" value="1"/>
</dbReference>
<protein>
    <submittedName>
        <fullName evidence="6">DgyrCDS6369</fullName>
    </submittedName>
</protein>
<comment type="caution">
    <text evidence="6">The sequence shown here is derived from an EMBL/GenBank/DDBJ whole genome shotgun (WGS) entry which is preliminary data.</text>
</comment>
<dbReference type="SMART" id="SM00228">
    <property type="entry name" value="PDZ"/>
    <property type="match status" value="1"/>
</dbReference>
<comment type="similarity">
    <text evidence="1">Belongs to the CNKSR family.</text>
</comment>
<feature type="region of interest" description="Disordered" evidence="2">
    <location>
        <begin position="123"/>
        <end position="143"/>
    </location>
</feature>
<dbReference type="Gene3D" id="1.10.150.50">
    <property type="entry name" value="Transcription Factor, Ets-1"/>
    <property type="match status" value="1"/>
</dbReference>
<feature type="domain" description="SAM" evidence="3">
    <location>
        <begin position="11"/>
        <end position="76"/>
    </location>
</feature>
<dbReference type="EMBL" id="CAJFCJ010000007">
    <property type="protein sequence ID" value="CAD5117614.1"/>
    <property type="molecule type" value="Genomic_DNA"/>
</dbReference>
<evidence type="ECO:0000259" key="5">
    <source>
        <dbReference type="PROSITE" id="PS51290"/>
    </source>
</evidence>
<keyword evidence="7" id="KW-1185">Reference proteome</keyword>
<dbReference type="PROSITE" id="PS50106">
    <property type="entry name" value="PDZ"/>
    <property type="match status" value="1"/>
</dbReference>
<dbReference type="Pfam" id="PF00536">
    <property type="entry name" value="SAM_1"/>
    <property type="match status" value="1"/>
</dbReference>
<dbReference type="PROSITE" id="PS51290">
    <property type="entry name" value="CRIC"/>
    <property type="match status" value="1"/>
</dbReference>
<dbReference type="PANTHER" id="PTHR12844:SF42">
    <property type="entry name" value="CONNECTOR ENHANCER OF KSR PROTEIN CNK"/>
    <property type="match status" value="1"/>
</dbReference>
<dbReference type="AlphaFoldDB" id="A0A7I8VQ64"/>
<dbReference type="InterPro" id="IPR001478">
    <property type="entry name" value="PDZ"/>
</dbReference>
<dbReference type="SUPFAM" id="SSF47769">
    <property type="entry name" value="SAM/Pointed domain"/>
    <property type="match status" value="1"/>
</dbReference>
<dbReference type="SMART" id="SM00454">
    <property type="entry name" value="SAM"/>
    <property type="match status" value="1"/>
</dbReference>
<feature type="compositionally biased region" description="Polar residues" evidence="2">
    <location>
        <begin position="334"/>
        <end position="343"/>
    </location>
</feature>
<dbReference type="PANTHER" id="PTHR12844">
    <property type="entry name" value="CONNECTOR ENCHANCER OF KINASE SUPPRESSOR OF RAS"/>
    <property type="match status" value="1"/>
</dbReference>
<dbReference type="OrthoDB" id="74412at2759"/>
<reference evidence="6 7" key="1">
    <citation type="submission" date="2020-08" db="EMBL/GenBank/DDBJ databases">
        <authorList>
            <person name="Hejnol A."/>
        </authorList>
    </citation>
    <scope>NUCLEOTIDE SEQUENCE [LARGE SCALE GENOMIC DNA]</scope>
</reference>
<evidence type="ECO:0000313" key="7">
    <source>
        <dbReference type="Proteomes" id="UP000549394"/>
    </source>
</evidence>
<feature type="region of interest" description="Disordered" evidence="2">
    <location>
        <begin position="327"/>
        <end position="460"/>
    </location>
</feature>
<dbReference type="InterPro" id="IPR001660">
    <property type="entry name" value="SAM"/>
</dbReference>